<dbReference type="PANTHER" id="PTHR42076:SF1">
    <property type="entry name" value="CYANOVIRIN-N DOMAIN-CONTAINING PROTEIN"/>
    <property type="match status" value="1"/>
</dbReference>
<evidence type="ECO:0000313" key="2">
    <source>
        <dbReference type="EMBL" id="KAH1894519.1"/>
    </source>
</evidence>
<dbReference type="InterPro" id="IPR036673">
    <property type="entry name" value="Cyanovirin-N_sf"/>
</dbReference>
<dbReference type="PANTHER" id="PTHR42076">
    <property type="entry name" value="CYANOVIRIN-N HOMOLOG"/>
    <property type="match status" value="1"/>
</dbReference>
<protein>
    <recommendedName>
        <fullName evidence="1">Cyanovirin-N domain-containing protein</fullName>
    </recommendedName>
</protein>
<sequence>MAGDWQLSSKDAYIEPRGGHTILKALCRNERGQWVHSELDLDDHIGDEHSAQGLTWQKRGFTKNAHDIRFGFEGAGDDQPVLRATVYGNSQANINTREHIRNINGHLEFDLPPL</sequence>
<accession>A0A9P8NBC2</accession>
<dbReference type="SUPFAM" id="SSF51322">
    <property type="entry name" value="Cyanovirin-N"/>
    <property type="match status" value="1"/>
</dbReference>
<evidence type="ECO:0000313" key="3">
    <source>
        <dbReference type="Proteomes" id="UP000813423"/>
    </source>
</evidence>
<feature type="domain" description="Cyanovirin-N" evidence="1">
    <location>
        <begin position="4"/>
        <end position="109"/>
    </location>
</feature>
<comment type="caution">
    <text evidence="2">The sequence shown here is derived from an EMBL/GenBank/DDBJ whole genome shotgun (WGS) entry which is preliminary data.</text>
</comment>
<dbReference type="Pfam" id="PF08881">
    <property type="entry name" value="CVNH"/>
    <property type="match status" value="1"/>
</dbReference>
<name>A0A9P8NBC2_ASPFM</name>
<dbReference type="Proteomes" id="UP000813423">
    <property type="component" value="Unassembled WGS sequence"/>
</dbReference>
<evidence type="ECO:0000259" key="1">
    <source>
        <dbReference type="SMART" id="SM01111"/>
    </source>
</evidence>
<dbReference type="SMART" id="SM01111">
    <property type="entry name" value="CVNH"/>
    <property type="match status" value="1"/>
</dbReference>
<reference evidence="2" key="1">
    <citation type="submission" date="2021-08" db="EMBL/GenBank/DDBJ databases">
        <title>Global Aspergillus fumigatus from environmental and clinical sources.</title>
        <authorList>
            <person name="Barber A."/>
            <person name="Sae-Ong T."/>
        </authorList>
    </citation>
    <scope>NUCLEOTIDE SEQUENCE</scope>
    <source>
        <strain evidence="2">NRZ-2016-071</strain>
    </source>
</reference>
<organism evidence="2 3">
    <name type="scientific">Aspergillus fumigatus</name>
    <name type="common">Neosartorya fumigata</name>
    <dbReference type="NCBI Taxonomy" id="746128"/>
    <lineage>
        <taxon>Eukaryota</taxon>
        <taxon>Fungi</taxon>
        <taxon>Dikarya</taxon>
        <taxon>Ascomycota</taxon>
        <taxon>Pezizomycotina</taxon>
        <taxon>Eurotiomycetes</taxon>
        <taxon>Eurotiomycetidae</taxon>
        <taxon>Eurotiales</taxon>
        <taxon>Aspergillaceae</taxon>
        <taxon>Aspergillus</taxon>
        <taxon>Aspergillus subgen. Fumigati</taxon>
    </lineage>
</organism>
<dbReference type="AlphaFoldDB" id="A0A9P8NBC2"/>
<dbReference type="Gene3D" id="2.30.60.10">
    <property type="entry name" value="Cyanovirin-N"/>
    <property type="match status" value="1"/>
</dbReference>
<dbReference type="EMBL" id="JAIBSC010000153">
    <property type="protein sequence ID" value="KAH1894519.1"/>
    <property type="molecule type" value="Genomic_DNA"/>
</dbReference>
<proteinExistence type="predicted"/>
<dbReference type="InterPro" id="IPR011058">
    <property type="entry name" value="Cyanovirin-N"/>
</dbReference>
<gene>
    <name evidence="2" type="ORF">KXV57_002299</name>
</gene>